<feature type="compositionally biased region" description="Gly residues" evidence="1">
    <location>
        <begin position="85"/>
        <end position="96"/>
    </location>
</feature>
<sequence>MAAPSHKFFLFSSDIERLGNDAAPELLVAPVIKSQGALHSYGLPTACKRLCDAGQQELEIYPSGPGEPDRASDARRVPTRPGRNGVAGRGLHGGSTTGFSHAG</sequence>
<accession>A0A0L0N6P2</accession>
<proteinExistence type="predicted"/>
<evidence type="ECO:0000313" key="3">
    <source>
        <dbReference type="Proteomes" id="UP000036947"/>
    </source>
</evidence>
<gene>
    <name evidence="2" type="ORF">TOPH_05684</name>
</gene>
<dbReference type="EMBL" id="LFRF01000017">
    <property type="protein sequence ID" value="KND89742.1"/>
    <property type="molecule type" value="Genomic_DNA"/>
</dbReference>
<protein>
    <submittedName>
        <fullName evidence="2">Uncharacterized protein</fullName>
    </submittedName>
</protein>
<keyword evidence="3" id="KW-1185">Reference proteome</keyword>
<organism evidence="2 3">
    <name type="scientific">Tolypocladium ophioglossoides (strain CBS 100239)</name>
    <name type="common">Snaketongue truffleclub</name>
    <name type="synonym">Elaphocordyceps ophioglossoides</name>
    <dbReference type="NCBI Taxonomy" id="1163406"/>
    <lineage>
        <taxon>Eukaryota</taxon>
        <taxon>Fungi</taxon>
        <taxon>Dikarya</taxon>
        <taxon>Ascomycota</taxon>
        <taxon>Pezizomycotina</taxon>
        <taxon>Sordariomycetes</taxon>
        <taxon>Hypocreomycetidae</taxon>
        <taxon>Hypocreales</taxon>
        <taxon>Ophiocordycipitaceae</taxon>
        <taxon>Tolypocladium</taxon>
    </lineage>
</organism>
<reference evidence="2 3" key="1">
    <citation type="journal article" date="2015" name="BMC Genomics">
        <title>The genome of the truffle-parasite Tolypocladium ophioglossoides and the evolution of antifungal peptaibiotics.</title>
        <authorList>
            <person name="Quandt C.A."/>
            <person name="Bushley K.E."/>
            <person name="Spatafora J.W."/>
        </authorList>
    </citation>
    <scope>NUCLEOTIDE SEQUENCE [LARGE SCALE GENOMIC DNA]</scope>
    <source>
        <strain evidence="2 3">CBS 100239</strain>
    </source>
</reference>
<feature type="region of interest" description="Disordered" evidence="1">
    <location>
        <begin position="60"/>
        <end position="103"/>
    </location>
</feature>
<evidence type="ECO:0000256" key="1">
    <source>
        <dbReference type="SAM" id="MobiDB-lite"/>
    </source>
</evidence>
<evidence type="ECO:0000313" key="2">
    <source>
        <dbReference type="EMBL" id="KND89742.1"/>
    </source>
</evidence>
<dbReference type="Proteomes" id="UP000036947">
    <property type="component" value="Unassembled WGS sequence"/>
</dbReference>
<comment type="caution">
    <text evidence="2">The sequence shown here is derived from an EMBL/GenBank/DDBJ whole genome shotgun (WGS) entry which is preliminary data.</text>
</comment>
<feature type="compositionally biased region" description="Basic and acidic residues" evidence="1">
    <location>
        <begin position="67"/>
        <end position="76"/>
    </location>
</feature>
<dbReference type="AlphaFoldDB" id="A0A0L0N6P2"/>
<name>A0A0L0N6P2_TOLOC</name>